<name>A0A815ZKK0_ADIRI</name>
<evidence type="ECO:0000313" key="2">
    <source>
        <dbReference type="Proteomes" id="UP000663828"/>
    </source>
</evidence>
<keyword evidence="2" id="KW-1185">Reference proteome</keyword>
<reference evidence="1" key="1">
    <citation type="submission" date="2021-02" db="EMBL/GenBank/DDBJ databases">
        <authorList>
            <person name="Nowell W R."/>
        </authorList>
    </citation>
    <scope>NUCLEOTIDE SEQUENCE</scope>
</reference>
<dbReference type="Proteomes" id="UP000663828">
    <property type="component" value="Unassembled WGS sequence"/>
</dbReference>
<protein>
    <submittedName>
        <fullName evidence="1">Uncharacterized protein</fullName>
    </submittedName>
</protein>
<dbReference type="EMBL" id="CAJNOR010006051">
    <property type="protein sequence ID" value="CAF1584011.1"/>
    <property type="molecule type" value="Genomic_DNA"/>
</dbReference>
<sequence>MSNSSIFTIDCPAKGFAQYGRQDLVGRYTEEEHENLVPDNLGLKYDRIDGHLLADDLRKKVVPFDTEWNSAPKPSPEANPMTGDVQCHNSVHRTLRISMPVMNASNPILDLDLMDLVRLEFGVDWNWI</sequence>
<gene>
    <name evidence="1" type="ORF">XAT740_LOCUS45828</name>
</gene>
<proteinExistence type="predicted"/>
<organism evidence="1 2">
    <name type="scientific">Adineta ricciae</name>
    <name type="common">Rotifer</name>
    <dbReference type="NCBI Taxonomy" id="249248"/>
    <lineage>
        <taxon>Eukaryota</taxon>
        <taxon>Metazoa</taxon>
        <taxon>Spiralia</taxon>
        <taxon>Gnathifera</taxon>
        <taxon>Rotifera</taxon>
        <taxon>Eurotatoria</taxon>
        <taxon>Bdelloidea</taxon>
        <taxon>Adinetida</taxon>
        <taxon>Adinetidae</taxon>
        <taxon>Adineta</taxon>
    </lineage>
</organism>
<accession>A0A815ZKK0</accession>
<evidence type="ECO:0000313" key="1">
    <source>
        <dbReference type="EMBL" id="CAF1584011.1"/>
    </source>
</evidence>
<comment type="caution">
    <text evidence="1">The sequence shown here is derived from an EMBL/GenBank/DDBJ whole genome shotgun (WGS) entry which is preliminary data.</text>
</comment>
<dbReference type="AlphaFoldDB" id="A0A815ZKK0"/>